<proteinExistence type="predicted"/>
<evidence type="ECO:0000256" key="1">
    <source>
        <dbReference type="SAM" id="MobiDB-lite"/>
    </source>
</evidence>
<keyword evidence="4" id="KW-1185">Reference proteome</keyword>
<protein>
    <submittedName>
        <fullName evidence="3">Uncharacterized protein</fullName>
    </submittedName>
</protein>
<comment type="caution">
    <text evidence="3">The sequence shown here is derived from an EMBL/GenBank/DDBJ whole genome shotgun (WGS) entry which is preliminary data.</text>
</comment>
<dbReference type="EMBL" id="JAKJXO020000003">
    <property type="protein sequence ID" value="KAL1608497.1"/>
    <property type="molecule type" value="Genomic_DNA"/>
</dbReference>
<dbReference type="Proteomes" id="UP001521785">
    <property type="component" value="Unassembled WGS sequence"/>
</dbReference>
<keyword evidence="2" id="KW-0732">Signal</keyword>
<evidence type="ECO:0000313" key="4">
    <source>
        <dbReference type="Proteomes" id="UP001521785"/>
    </source>
</evidence>
<reference evidence="3 4" key="1">
    <citation type="submission" date="2024-02" db="EMBL/GenBank/DDBJ databases">
        <title>De novo assembly and annotation of 12 fungi associated with fruit tree decline syndrome in Ontario, Canada.</title>
        <authorList>
            <person name="Sulman M."/>
            <person name="Ellouze W."/>
            <person name="Ilyukhin E."/>
        </authorList>
    </citation>
    <scope>NUCLEOTIDE SEQUENCE [LARGE SCALE GENOMIC DNA]</scope>
    <source>
        <strain evidence="3 4">M42-189</strain>
    </source>
</reference>
<gene>
    <name evidence="3" type="ORF">SLS60_003439</name>
</gene>
<evidence type="ECO:0000313" key="3">
    <source>
        <dbReference type="EMBL" id="KAL1608497.1"/>
    </source>
</evidence>
<name>A0ABR3RVW3_9PLEO</name>
<sequence>MKLTLWSILAFLALCLAFQHHNEYTDGGVLNDTDVTRRCQAYAYPVGRRNDPPPQIPSEPIWNNALCKGISLYNAFYQSNQELHIDTSKKWSLPDTATWGYKINLFVVPDGRNLGADGQPSHYGIARAFDSLRISNKDRQDGGSLATLDIYHFNDVQLRQNPPISLDQQTYPKPRSQTGERNRYTGMYMTWGYSVADGVIYNLFQKSAVTAASERIPPLTKEQLPELRNMADLQYVTWESSARTIGPAAIKKLEWYFVASIVNEETRQVIRGALIHLLRTGFDEPLLPWPGRWISITTNSGLAILGSELGKTVGYFLSLHKADLGNMWVDGVVVFQGDTYHKAACLAFHIRQPAHRPFLQFEFDLQDPGRNPPDSPQRLIPDPRGP</sequence>
<feature type="chain" id="PRO_5046774060" evidence="2">
    <location>
        <begin position="18"/>
        <end position="386"/>
    </location>
</feature>
<organism evidence="3 4">
    <name type="scientific">Paraconiothyrium brasiliense</name>
    <dbReference type="NCBI Taxonomy" id="300254"/>
    <lineage>
        <taxon>Eukaryota</taxon>
        <taxon>Fungi</taxon>
        <taxon>Dikarya</taxon>
        <taxon>Ascomycota</taxon>
        <taxon>Pezizomycotina</taxon>
        <taxon>Dothideomycetes</taxon>
        <taxon>Pleosporomycetidae</taxon>
        <taxon>Pleosporales</taxon>
        <taxon>Massarineae</taxon>
        <taxon>Didymosphaeriaceae</taxon>
        <taxon>Paraconiothyrium</taxon>
    </lineage>
</organism>
<feature type="region of interest" description="Disordered" evidence="1">
    <location>
        <begin position="366"/>
        <end position="386"/>
    </location>
</feature>
<feature type="signal peptide" evidence="2">
    <location>
        <begin position="1"/>
        <end position="17"/>
    </location>
</feature>
<accession>A0ABR3RVW3</accession>
<evidence type="ECO:0000256" key="2">
    <source>
        <dbReference type="SAM" id="SignalP"/>
    </source>
</evidence>